<reference evidence="3" key="1">
    <citation type="journal article" date="2013" name="Genetics">
        <title>The draft genome and transcriptome of Panagrellus redivivus are shaped by the harsh demands of a free-living lifestyle.</title>
        <authorList>
            <person name="Srinivasan J."/>
            <person name="Dillman A.R."/>
            <person name="Macchietto M.G."/>
            <person name="Heikkinen L."/>
            <person name="Lakso M."/>
            <person name="Fracchia K.M."/>
            <person name="Antoshechkin I."/>
            <person name="Mortazavi A."/>
            <person name="Wong G."/>
            <person name="Sternberg P.W."/>
        </authorList>
    </citation>
    <scope>NUCLEOTIDE SEQUENCE [LARGE SCALE GENOMIC DNA]</scope>
    <source>
        <strain evidence="3">MT8872</strain>
    </source>
</reference>
<accession>A0A7E4ZU98</accession>
<sequence>MQQPLAKAHRYRQLQSMVHHPGGCCIAGLGWWKQNRRGNDRNERAGLAQPHSKSWEQSTGLDTASAGGEGWVLFEKEAVSKGLGVNISNVRTRHACSAINLDQSVAMTFNAFQKKADFEASTVGGLKALSCEVLFRQAHHLYNNALYLEGDFYKDESFICLRQVQVICKIIAEKLQEVNFLEPRMEQQFRALRQAVQAKNKKVTAFMKKQFEPAPDEPQSEEEEYFLSSVRTPKDEDFFDLGKITTKGIFQDMDHYPTDTELVVDGQSIKVHRHFLCMLSPVFQAFFSHDTRESMTGIIEIKDFKLPVVQLVVDYCYGRDVGNMPVADVIGILRFADKYDIKSVTNKLESYPSASLTIHKFCVVARYAWDLNKEDLKEDCCRFYRRKHAKLTLTRDFADLPMNVREDLLRCAIAFRQLYPDSDEEDD</sequence>
<dbReference type="CDD" id="cd18186">
    <property type="entry name" value="BTB_POZ_ZBTB_KLHL-like"/>
    <property type="match status" value="1"/>
</dbReference>
<dbReference type="SMART" id="SM00225">
    <property type="entry name" value="BTB"/>
    <property type="match status" value="1"/>
</dbReference>
<dbReference type="AlphaFoldDB" id="A0A7E4ZU98"/>
<evidence type="ECO:0000259" key="2">
    <source>
        <dbReference type="PROSITE" id="PS50097"/>
    </source>
</evidence>
<evidence type="ECO:0000256" key="1">
    <source>
        <dbReference type="SAM" id="MobiDB-lite"/>
    </source>
</evidence>
<dbReference type="WBParaSite" id="Pan_g17654.t1">
    <property type="protein sequence ID" value="Pan_g17654.t1"/>
    <property type="gene ID" value="Pan_g17654"/>
</dbReference>
<dbReference type="PANTHER" id="PTHR24413">
    <property type="entry name" value="SPECKLE-TYPE POZ PROTEIN"/>
    <property type="match status" value="1"/>
</dbReference>
<evidence type="ECO:0000313" key="3">
    <source>
        <dbReference type="Proteomes" id="UP000492821"/>
    </source>
</evidence>
<feature type="domain" description="BTB" evidence="2">
    <location>
        <begin position="258"/>
        <end position="325"/>
    </location>
</feature>
<dbReference type="Pfam" id="PF00651">
    <property type="entry name" value="BTB"/>
    <property type="match status" value="1"/>
</dbReference>
<name>A0A7E4ZU98_PANRE</name>
<dbReference type="SUPFAM" id="SSF54695">
    <property type="entry name" value="POZ domain"/>
    <property type="match status" value="1"/>
</dbReference>
<evidence type="ECO:0000313" key="4">
    <source>
        <dbReference type="WBParaSite" id="Pan_g17654.t1"/>
    </source>
</evidence>
<feature type="region of interest" description="Disordered" evidence="1">
    <location>
        <begin position="41"/>
        <end position="62"/>
    </location>
</feature>
<dbReference type="InterPro" id="IPR000210">
    <property type="entry name" value="BTB/POZ_dom"/>
</dbReference>
<feature type="compositionally biased region" description="Polar residues" evidence="1">
    <location>
        <begin position="51"/>
        <end position="62"/>
    </location>
</feature>
<dbReference type="Proteomes" id="UP000492821">
    <property type="component" value="Unassembled WGS sequence"/>
</dbReference>
<organism evidence="3 4">
    <name type="scientific">Panagrellus redivivus</name>
    <name type="common">Microworm</name>
    <dbReference type="NCBI Taxonomy" id="6233"/>
    <lineage>
        <taxon>Eukaryota</taxon>
        <taxon>Metazoa</taxon>
        <taxon>Ecdysozoa</taxon>
        <taxon>Nematoda</taxon>
        <taxon>Chromadorea</taxon>
        <taxon>Rhabditida</taxon>
        <taxon>Tylenchina</taxon>
        <taxon>Panagrolaimomorpha</taxon>
        <taxon>Panagrolaimoidea</taxon>
        <taxon>Panagrolaimidae</taxon>
        <taxon>Panagrellus</taxon>
    </lineage>
</organism>
<dbReference type="PROSITE" id="PS50097">
    <property type="entry name" value="BTB"/>
    <property type="match status" value="1"/>
</dbReference>
<dbReference type="InterPro" id="IPR011333">
    <property type="entry name" value="SKP1/BTB/POZ_sf"/>
</dbReference>
<keyword evidence="3" id="KW-1185">Reference proteome</keyword>
<protein>
    <submittedName>
        <fullName evidence="4">BTB domain-containing protein</fullName>
    </submittedName>
</protein>
<dbReference type="Gene3D" id="3.30.710.10">
    <property type="entry name" value="Potassium Channel Kv1.1, Chain A"/>
    <property type="match status" value="1"/>
</dbReference>
<reference evidence="4" key="2">
    <citation type="submission" date="2020-10" db="UniProtKB">
        <authorList>
            <consortium name="WormBaseParasite"/>
        </authorList>
    </citation>
    <scope>IDENTIFICATION</scope>
</reference>
<proteinExistence type="predicted"/>